<feature type="chain" id="PRO_5020346729" description="PDZ domain-containing protein" evidence="2">
    <location>
        <begin position="21"/>
        <end position="147"/>
    </location>
</feature>
<name>A0A4Q8LH42_9GAMM</name>
<evidence type="ECO:0008006" key="5">
    <source>
        <dbReference type="Google" id="ProtNLM"/>
    </source>
</evidence>
<organism evidence="3 4">
    <name type="scientific">Pseudoxanthomonas winnipegensis</name>
    <dbReference type="NCBI Taxonomy" id="2480810"/>
    <lineage>
        <taxon>Bacteria</taxon>
        <taxon>Pseudomonadati</taxon>
        <taxon>Pseudomonadota</taxon>
        <taxon>Gammaproteobacteria</taxon>
        <taxon>Lysobacterales</taxon>
        <taxon>Lysobacteraceae</taxon>
        <taxon>Pseudoxanthomonas</taxon>
    </lineage>
</organism>
<proteinExistence type="predicted"/>
<feature type="region of interest" description="Disordered" evidence="1">
    <location>
        <begin position="117"/>
        <end position="147"/>
    </location>
</feature>
<keyword evidence="2" id="KW-0732">Signal</keyword>
<feature type="signal peptide" evidence="2">
    <location>
        <begin position="1"/>
        <end position="20"/>
    </location>
</feature>
<sequence length="147" mass="15539">MPRPVLLALLLASAAPAALAVAPTDRSSHHESHLRVDDSSLTWDSDGRRLALRDAADGVRVVEANTLRMQPGDVVTRVGETPVHDVRQWLAALRARPGLSVALQVRGGDGRTRVVQLSGGETADLAPPPPPRPPLPPPPPLAPAPIR</sequence>
<evidence type="ECO:0000313" key="4">
    <source>
        <dbReference type="Proteomes" id="UP000292627"/>
    </source>
</evidence>
<protein>
    <recommendedName>
        <fullName evidence="5">PDZ domain-containing protein</fullName>
    </recommendedName>
</protein>
<dbReference type="EMBL" id="SHMC01000001">
    <property type="protein sequence ID" value="TAA28810.1"/>
    <property type="molecule type" value="Genomic_DNA"/>
</dbReference>
<gene>
    <name evidence="3" type="ORF">EA660_04325</name>
</gene>
<dbReference type="AlphaFoldDB" id="A0A4Q8LH42"/>
<dbReference type="InterPro" id="IPR036034">
    <property type="entry name" value="PDZ_sf"/>
</dbReference>
<accession>A0A4Q8LH42</accession>
<feature type="compositionally biased region" description="Pro residues" evidence="1">
    <location>
        <begin position="126"/>
        <end position="147"/>
    </location>
</feature>
<evidence type="ECO:0000256" key="2">
    <source>
        <dbReference type="SAM" id="SignalP"/>
    </source>
</evidence>
<dbReference type="Proteomes" id="UP000292627">
    <property type="component" value="Unassembled WGS sequence"/>
</dbReference>
<evidence type="ECO:0000256" key="1">
    <source>
        <dbReference type="SAM" id="MobiDB-lite"/>
    </source>
</evidence>
<dbReference type="Gene3D" id="2.30.42.10">
    <property type="match status" value="1"/>
</dbReference>
<evidence type="ECO:0000313" key="3">
    <source>
        <dbReference type="EMBL" id="TAA28810.1"/>
    </source>
</evidence>
<comment type="caution">
    <text evidence="3">The sequence shown here is derived from an EMBL/GenBank/DDBJ whole genome shotgun (WGS) entry which is preliminary data.</text>
</comment>
<dbReference type="SUPFAM" id="SSF50156">
    <property type="entry name" value="PDZ domain-like"/>
    <property type="match status" value="1"/>
</dbReference>
<dbReference type="RefSeq" id="WP_130550291.1">
    <property type="nucleotide sequence ID" value="NZ_SHMC01000001.1"/>
</dbReference>
<reference evidence="3 4" key="1">
    <citation type="submission" date="2019-02" db="EMBL/GenBank/DDBJ databases">
        <title>WGS of Pseudoxanthomonas species novum from clinical isolates.</title>
        <authorList>
            <person name="Bernier A.-M."/>
            <person name="Bernard K."/>
            <person name="Vachon A."/>
        </authorList>
    </citation>
    <scope>NUCLEOTIDE SEQUENCE [LARGE SCALE GENOMIC DNA]</scope>
    <source>
        <strain evidence="3 4">NML171200</strain>
    </source>
</reference>